<dbReference type="OrthoDB" id="689350at2759"/>
<keyword evidence="4" id="KW-0186">Copper</keyword>
<dbReference type="CDD" id="cd00371">
    <property type="entry name" value="HMA"/>
    <property type="match status" value="1"/>
</dbReference>
<keyword evidence="3" id="KW-0187">Copper transport</keyword>
<keyword evidence="5" id="KW-0406">Ion transport</keyword>
<keyword evidence="2" id="KW-0479">Metal-binding</keyword>
<dbReference type="Gene3D" id="3.30.70.100">
    <property type="match status" value="1"/>
</dbReference>
<dbReference type="Pfam" id="PF00403">
    <property type="entry name" value="HMA"/>
    <property type="match status" value="1"/>
</dbReference>
<evidence type="ECO:0000313" key="10">
    <source>
        <dbReference type="Proteomes" id="UP000636479"/>
    </source>
</evidence>
<keyword evidence="6" id="KW-0143">Chaperone</keyword>
<dbReference type="GeneID" id="59349398"/>
<dbReference type="AlphaFoldDB" id="A0A8H6S8R0"/>
<dbReference type="GO" id="GO:0005829">
    <property type="term" value="C:cytosol"/>
    <property type="evidence" value="ECO:0007669"/>
    <property type="project" value="TreeGrafter"/>
</dbReference>
<dbReference type="EMBL" id="JACAZF010000009">
    <property type="protein sequence ID" value="KAF7294913.1"/>
    <property type="molecule type" value="Genomic_DNA"/>
</dbReference>
<evidence type="ECO:0000256" key="7">
    <source>
        <dbReference type="ARBA" id="ARBA00038171"/>
    </source>
</evidence>
<feature type="domain" description="HMA" evidence="8">
    <location>
        <begin position="18"/>
        <end position="90"/>
    </location>
</feature>
<gene>
    <name evidence="9" type="ORF">MIND_01029400</name>
</gene>
<reference evidence="9" key="1">
    <citation type="submission" date="2020-05" db="EMBL/GenBank/DDBJ databases">
        <title>Mycena genomes resolve the evolution of fungal bioluminescence.</title>
        <authorList>
            <person name="Tsai I.J."/>
        </authorList>
    </citation>
    <scope>NUCLEOTIDE SEQUENCE</scope>
    <source>
        <strain evidence="9">171206Taipei</strain>
    </source>
</reference>
<dbReference type="Proteomes" id="UP000636479">
    <property type="component" value="Unassembled WGS sequence"/>
</dbReference>
<dbReference type="InterPro" id="IPR051881">
    <property type="entry name" value="Copper_transport_ATOX1-like"/>
</dbReference>
<proteinExistence type="inferred from homology"/>
<protein>
    <submittedName>
        <fullName evidence="9">Copper chaperone</fullName>
    </submittedName>
</protein>
<accession>A0A8H6S8R0</accession>
<sequence>MSSFYAGRTHLQVRRQGSLEAVVIPGFPHPRLQMTCSGCSGAVTRVLEKAKTDGVSEYTVNLETQEVLVKGTIPYEDVLARIKKTGKEVSDLS</sequence>
<evidence type="ECO:0000256" key="2">
    <source>
        <dbReference type="ARBA" id="ARBA00022723"/>
    </source>
</evidence>
<keyword evidence="1" id="KW-0813">Transport</keyword>
<dbReference type="PANTHER" id="PTHR46365">
    <property type="entry name" value="COPPER TRANSPORT PROTEIN ATOX1"/>
    <property type="match status" value="1"/>
</dbReference>
<evidence type="ECO:0000256" key="6">
    <source>
        <dbReference type="ARBA" id="ARBA00023186"/>
    </source>
</evidence>
<name>A0A8H6S8R0_9AGAR</name>
<dbReference type="SUPFAM" id="SSF55008">
    <property type="entry name" value="HMA, heavy metal-associated domain"/>
    <property type="match status" value="1"/>
</dbReference>
<dbReference type="InterPro" id="IPR006121">
    <property type="entry name" value="HMA_dom"/>
</dbReference>
<evidence type="ECO:0000256" key="1">
    <source>
        <dbReference type="ARBA" id="ARBA00022448"/>
    </source>
</evidence>
<evidence type="ECO:0000259" key="8">
    <source>
        <dbReference type="PROSITE" id="PS50846"/>
    </source>
</evidence>
<dbReference type="FunFam" id="3.30.70.100:FF:000008">
    <property type="entry name" value="Copper transport protein ATOX1"/>
    <property type="match status" value="1"/>
</dbReference>
<comment type="caution">
    <text evidence="9">The sequence shown here is derived from an EMBL/GenBank/DDBJ whole genome shotgun (WGS) entry which is preliminary data.</text>
</comment>
<keyword evidence="10" id="KW-1185">Reference proteome</keyword>
<dbReference type="PANTHER" id="PTHR46365:SF1">
    <property type="entry name" value="COPPER TRANSPORT PROTEIN ATOX1"/>
    <property type="match status" value="1"/>
</dbReference>
<evidence type="ECO:0000256" key="3">
    <source>
        <dbReference type="ARBA" id="ARBA00022796"/>
    </source>
</evidence>
<evidence type="ECO:0000256" key="5">
    <source>
        <dbReference type="ARBA" id="ARBA00023065"/>
    </source>
</evidence>
<organism evidence="9 10">
    <name type="scientific">Mycena indigotica</name>
    <dbReference type="NCBI Taxonomy" id="2126181"/>
    <lineage>
        <taxon>Eukaryota</taxon>
        <taxon>Fungi</taxon>
        <taxon>Dikarya</taxon>
        <taxon>Basidiomycota</taxon>
        <taxon>Agaricomycotina</taxon>
        <taxon>Agaricomycetes</taxon>
        <taxon>Agaricomycetidae</taxon>
        <taxon>Agaricales</taxon>
        <taxon>Marasmiineae</taxon>
        <taxon>Mycenaceae</taxon>
        <taxon>Mycena</taxon>
    </lineage>
</organism>
<dbReference type="RefSeq" id="XP_037216276.1">
    <property type="nucleotide sequence ID" value="XM_037366882.1"/>
</dbReference>
<evidence type="ECO:0000256" key="4">
    <source>
        <dbReference type="ARBA" id="ARBA00023008"/>
    </source>
</evidence>
<comment type="similarity">
    <text evidence="7">Belongs to the ATX1 family.</text>
</comment>
<dbReference type="GO" id="GO:0046872">
    <property type="term" value="F:metal ion binding"/>
    <property type="evidence" value="ECO:0007669"/>
    <property type="project" value="UniProtKB-KW"/>
</dbReference>
<evidence type="ECO:0000313" key="9">
    <source>
        <dbReference type="EMBL" id="KAF7294913.1"/>
    </source>
</evidence>
<dbReference type="PROSITE" id="PS50846">
    <property type="entry name" value="HMA_2"/>
    <property type="match status" value="1"/>
</dbReference>
<dbReference type="GO" id="GO:0016531">
    <property type="term" value="F:copper chaperone activity"/>
    <property type="evidence" value="ECO:0007669"/>
    <property type="project" value="TreeGrafter"/>
</dbReference>
<dbReference type="GO" id="GO:0006825">
    <property type="term" value="P:copper ion transport"/>
    <property type="evidence" value="ECO:0007669"/>
    <property type="project" value="UniProtKB-KW"/>
</dbReference>
<dbReference type="InterPro" id="IPR036163">
    <property type="entry name" value="HMA_dom_sf"/>
</dbReference>